<dbReference type="AlphaFoldDB" id="A0A9X3WTU3"/>
<dbReference type="EMBL" id="JAMQKB010000001">
    <property type="protein sequence ID" value="MDC3423214.1"/>
    <property type="molecule type" value="Genomic_DNA"/>
</dbReference>
<dbReference type="GO" id="GO:0000155">
    <property type="term" value="F:phosphorelay sensor kinase activity"/>
    <property type="evidence" value="ECO:0007669"/>
    <property type="project" value="InterPro"/>
</dbReference>
<dbReference type="InterPro" id="IPR050640">
    <property type="entry name" value="Bact_2-comp_sensor_kinase"/>
</dbReference>
<gene>
    <name evidence="3" type="ORF">NC797_01665</name>
</gene>
<keyword evidence="1" id="KW-0812">Transmembrane</keyword>
<keyword evidence="3" id="KW-0418">Kinase</keyword>
<dbReference type="Proteomes" id="UP001145050">
    <property type="component" value="Unassembled WGS sequence"/>
</dbReference>
<dbReference type="PANTHER" id="PTHR34220:SF7">
    <property type="entry name" value="SENSOR HISTIDINE KINASE YPDA"/>
    <property type="match status" value="1"/>
</dbReference>
<reference evidence="3" key="1">
    <citation type="submission" date="2022-06" db="EMBL/GenBank/DDBJ databases">
        <title>Aquibacillus sp. a new bacterium isolated from soil saline samples.</title>
        <authorList>
            <person name="Galisteo C."/>
            <person name="De La Haba R."/>
            <person name="Sanchez-Porro C."/>
            <person name="Ventosa A."/>
        </authorList>
    </citation>
    <scope>NUCLEOTIDE SEQUENCE</scope>
    <source>
        <strain evidence="3">3ASR75-11</strain>
    </source>
</reference>
<dbReference type="SUPFAM" id="SSF55874">
    <property type="entry name" value="ATPase domain of HSP90 chaperone/DNA topoisomerase II/histidine kinase"/>
    <property type="match status" value="1"/>
</dbReference>
<evidence type="ECO:0000256" key="1">
    <source>
        <dbReference type="SAM" id="Phobius"/>
    </source>
</evidence>
<dbReference type="PANTHER" id="PTHR34220">
    <property type="entry name" value="SENSOR HISTIDINE KINASE YPDA"/>
    <property type="match status" value="1"/>
</dbReference>
<keyword evidence="1" id="KW-1133">Transmembrane helix</keyword>
<protein>
    <submittedName>
        <fullName evidence="3">Histidine kinase</fullName>
    </submittedName>
</protein>
<keyword evidence="4" id="KW-1185">Reference proteome</keyword>
<dbReference type="GO" id="GO:0016020">
    <property type="term" value="C:membrane"/>
    <property type="evidence" value="ECO:0007669"/>
    <property type="project" value="InterPro"/>
</dbReference>
<keyword evidence="1" id="KW-0472">Membrane</keyword>
<organism evidence="3 4">
    <name type="scientific">Terrihalobacillus insolitus</name>
    <dbReference type="NCBI Taxonomy" id="2950438"/>
    <lineage>
        <taxon>Bacteria</taxon>
        <taxon>Bacillati</taxon>
        <taxon>Bacillota</taxon>
        <taxon>Bacilli</taxon>
        <taxon>Bacillales</taxon>
        <taxon>Bacillaceae</taxon>
        <taxon>Terrihalobacillus</taxon>
    </lineage>
</organism>
<dbReference type="RefSeq" id="WP_272435215.1">
    <property type="nucleotide sequence ID" value="NZ_JAMQKB010000001.1"/>
</dbReference>
<dbReference type="Gene3D" id="3.30.565.10">
    <property type="entry name" value="Histidine kinase-like ATPase, C-terminal domain"/>
    <property type="match status" value="1"/>
</dbReference>
<keyword evidence="3" id="KW-0808">Transferase</keyword>
<proteinExistence type="predicted"/>
<comment type="caution">
    <text evidence="3">The sequence shown here is derived from an EMBL/GenBank/DDBJ whole genome shotgun (WGS) entry which is preliminary data.</text>
</comment>
<accession>A0A9X3WTU3</accession>
<evidence type="ECO:0000259" key="2">
    <source>
        <dbReference type="Pfam" id="PF06580"/>
    </source>
</evidence>
<dbReference type="InterPro" id="IPR010559">
    <property type="entry name" value="Sig_transdc_His_kin_internal"/>
</dbReference>
<feature type="domain" description="Signal transduction histidine kinase internal region" evidence="2">
    <location>
        <begin position="54"/>
        <end position="133"/>
    </location>
</feature>
<dbReference type="InterPro" id="IPR036890">
    <property type="entry name" value="HATPase_C_sf"/>
</dbReference>
<sequence>MDGFLFFSLLMFLSLFLPLIAFVLLIALNLIEKEFDYLQLENKRVHLEKQLHQMEYMQLSQQIKPHFLFNSLNAMTSLARLERNEDLIRAMERFSLFLRYQNKGKESLVLFETELEHTRNYLYIQSMRYGKKLEIQYNIDPKAENTLLPPYTLQTFVENAFKHGLDHKRGEKRLDIQLRRHGDWVILKVLDNGEPRLITSNSGTGLDNIRKRLQLVFEMYTEVTITRKEHVSEVKAIWPYTPKGVD</sequence>
<evidence type="ECO:0000313" key="4">
    <source>
        <dbReference type="Proteomes" id="UP001145050"/>
    </source>
</evidence>
<evidence type="ECO:0000313" key="3">
    <source>
        <dbReference type="EMBL" id="MDC3423214.1"/>
    </source>
</evidence>
<feature type="transmembrane region" description="Helical" evidence="1">
    <location>
        <begin position="6"/>
        <end position="31"/>
    </location>
</feature>
<dbReference type="Pfam" id="PF06580">
    <property type="entry name" value="His_kinase"/>
    <property type="match status" value="1"/>
</dbReference>
<name>A0A9X3WTU3_9BACI</name>